<comment type="caution">
    <text evidence="2">The sequence shown here is derived from an EMBL/GenBank/DDBJ whole genome shotgun (WGS) entry which is preliminary data.</text>
</comment>
<evidence type="ECO:0000313" key="2">
    <source>
        <dbReference type="EMBL" id="MPC74704.1"/>
    </source>
</evidence>
<reference evidence="2 3" key="1">
    <citation type="submission" date="2019-05" db="EMBL/GenBank/DDBJ databases">
        <title>Another draft genome of Portunus trituberculatus and its Hox gene families provides insights of decapod evolution.</title>
        <authorList>
            <person name="Jeong J.-H."/>
            <person name="Song I."/>
            <person name="Kim S."/>
            <person name="Choi T."/>
            <person name="Kim D."/>
            <person name="Ryu S."/>
            <person name="Kim W."/>
        </authorList>
    </citation>
    <scope>NUCLEOTIDE SEQUENCE [LARGE SCALE GENOMIC DNA]</scope>
    <source>
        <tissue evidence="2">Muscle</tissue>
    </source>
</reference>
<proteinExistence type="predicted"/>
<accession>A0A5B7I1U8</accession>
<evidence type="ECO:0000313" key="3">
    <source>
        <dbReference type="Proteomes" id="UP000324222"/>
    </source>
</evidence>
<gene>
    <name evidence="2" type="ORF">E2C01_069078</name>
</gene>
<dbReference type="AlphaFoldDB" id="A0A5B7I1U8"/>
<dbReference type="Proteomes" id="UP000324222">
    <property type="component" value="Unassembled WGS sequence"/>
</dbReference>
<name>A0A5B7I1U8_PORTR</name>
<sequence length="52" mass="5943">MCKAVTGERVVQHLRSRTVKIGTRHPRQPAPRHTASRSRGWDEAKHTRASLK</sequence>
<evidence type="ECO:0000256" key="1">
    <source>
        <dbReference type="SAM" id="MobiDB-lite"/>
    </source>
</evidence>
<protein>
    <submittedName>
        <fullName evidence="2">Uncharacterized protein</fullName>
    </submittedName>
</protein>
<feature type="region of interest" description="Disordered" evidence="1">
    <location>
        <begin position="1"/>
        <end position="52"/>
    </location>
</feature>
<organism evidence="2 3">
    <name type="scientific">Portunus trituberculatus</name>
    <name type="common">Swimming crab</name>
    <name type="synonym">Neptunus trituberculatus</name>
    <dbReference type="NCBI Taxonomy" id="210409"/>
    <lineage>
        <taxon>Eukaryota</taxon>
        <taxon>Metazoa</taxon>
        <taxon>Ecdysozoa</taxon>
        <taxon>Arthropoda</taxon>
        <taxon>Crustacea</taxon>
        <taxon>Multicrustacea</taxon>
        <taxon>Malacostraca</taxon>
        <taxon>Eumalacostraca</taxon>
        <taxon>Eucarida</taxon>
        <taxon>Decapoda</taxon>
        <taxon>Pleocyemata</taxon>
        <taxon>Brachyura</taxon>
        <taxon>Eubrachyura</taxon>
        <taxon>Portunoidea</taxon>
        <taxon>Portunidae</taxon>
        <taxon>Portuninae</taxon>
        <taxon>Portunus</taxon>
    </lineage>
</organism>
<feature type="compositionally biased region" description="Basic residues" evidence="1">
    <location>
        <begin position="12"/>
        <end position="27"/>
    </location>
</feature>
<dbReference type="EMBL" id="VSRR010039519">
    <property type="protein sequence ID" value="MPC74704.1"/>
    <property type="molecule type" value="Genomic_DNA"/>
</dbReference>
<keyword evidence="3" id="KW-1185">Reference proteome</keyword>